<feature type="domain" description="HTH merR-type" evidence="4">
    <location>
        <begin position="1"/>
        <end position="73"/>
    </location>
</feature>
<dbReference type="EMBL" id="JTJS01000138">
    <property type="protein sequence ID" value="OBX04594.1"/>
    <property type="molecule type" value="Genomic_DNA"/>
</dbReference>
<keyword evidence="1" id="KW-0805">Transcription regulation</keyword>
<dbReference type="GO" id="GO:0003700">
    <property type="term" value="F:DNA-binding transcription factor activity"/>
    <property type="evidence" value="ECO:0007669"/>
    <property type="project" value="InterPro"/>
</dbReference>
<dbReference type="Pfam" id="PF09278">
    <property type="entry name" value="MerR-DNA-bind"/>
    <property type="match status" value="1"/>
</dbReference>
<evidence type="ECO:0000256" key="1">
    <source>
        <dbReference type="ARBA" id="ARBA00023015"/>
    </source>
</evidence>
<evidence type="ECO:0000256" key="3">
    <source>
        <dbReference type="ARBA" id="ARBA00023163"/>
    </source>
</evidence>
<evidence type="ECO:0000313" key="6">
    <source>
        <dbReference type="Proteomes" id="UP000243168"/>
    </source>
</evidence>
<dbReference type="InterPro" id="IPR047057">
    <property type="entry name" value="MerR_fam"/>
</dbReference>
<proteinExistence type="predicted"/>
<dbReference type="Pfam" id="PF00376">
    <property type="entry name" value="MerR"/>
    <property type="match status" value="1"/>
</dbReference>
<gene>
    <name evidence="5" type="ORF">QV07_10095</name>
</gene>
<keyword evidence="3" id="KW-0804">Transcription</keyword>
<comment type="caution">
    <text evidence="5">The sequence shown here is derived from an EMBL/GenBank/DDBJ whole genome shotgun (WGS) entry which is preliminary data.</text>
</comment>
<sequence>MMQFFTIKQLSLKSGIHIETIRFYEKSQLIFPAQRASNGYRQFTVTHLQQLKFIKTCRTLGFDLSEIKTLLMLQNSPETDCQDANQIAEHHLLLVDEKIKELQKIRELLENMVQCDQHTVKQCLVINTLKDKG</sequence>
<dbReference type="InterPro" id="IPR009061">
    <property type="entry name" value="DNA-bd_dom_put_sf"/>
</dbReference>
<dbReference type="Proteomes" id="UP000243168">
    <property type="component" value="Unassembled WGS sequence"/>
</dbReference>
<dbReference type="PRINTS" id="PR00040">
    <property type="entry name" value="HTHMERR"/>
</dbReference>
<dbReference type="SMART" id="SM00422">
    <property type="entry name" value="HTH_MERR"/>
    <property type="match status" value="1"/>
</dbReference>
<accession>A0A1A7PRB8</accession>
<reference evidence="5 6" key="1">
    <citation type="submission" date="2014-11" db="EMBL/GenBank/DDBJ databases">
        <title>Pan-genome of Gallibacterium spp.</title>
        <authorList>
            <person name="Kudirkiene E."/>
            <person name="Bojesen A.M."/>
        </authorList>
    </citation>
    <scope>NUCLEOTIDE SEQUENCE [LARGE SCALE GENOMIC DNA]</scope>
    <source>
        <strain evidence="5 6">F298</strain>
    </source>
</reference>
<dbReference type="InterPro" id="IPR015358">
    <property type="entry name" value="Tscrpt_reg_MerR_DNA-bd"/>
</dbReference>
<dbReference type="AlphaFoldDB" id="A0A1A7PRB8"/>
<dbReference type="InterPro" id="IPR000551">
    <property type="entry name" value="MerR-type_HTH_dom"/>
</dbReference>
<dbReference type="SUPFAM" id="SSF46955">
    <property type="entry name" value="Putative DNA-binding domain"/>
    <property type="match status" value="1"/>
</dbReference>
<dbReference type="PROSITE" id="PS50937">
    <property type="entry name" value="HTH_MERR_2"/>
    <property type="match status" value="1"/>
</dbReference>
<evidence type="ECO:0000313" key="5">
    <source>
        <dbReference type="EMBL" id="OBX04594.1"/>
    </source>
</evidence>
<dbReference type="PANTHER" id="PTHR30204">
    <property type="entry name" value="REDOX-CYCLING DRUG-SENSING TRANSCRIPTIONAL ACTIVATOR SOXR"/>
    <property type="match status" value="1"/>
</dbReference>
<organism evidence="5 6">
    <name type="scientific">Gallibacterium genomosp. 3</name>
    <dbReference type="NCBI Taxonomy" id="505345"/>
    <lineage>
        <taxon>Bacteria</taxon>
        <taxon>Pseudomonadati</taxon>
        <taxon>Pseudomonadota</taxon>
        <taxon>Gammaproteobacteria</taxon>
        <taxon>Pasteurellales</taxon>
        <taxon>Pasteurellaceae</taxon>
        <taxon>Gallibacterium</taxon>
    </lineage>
</organism>
<evidence type="ECO:0000259" key="4">
    <source>
        <dbReference type="PROSITE" id="PS50937"/>
    </source>
</evidence>
<evidence type="ECO:0000256" key="2">
    <source>
        <dbReference type="ARBA" id="ARBA00023125"/>
    </source>
</evidence>
<dbReference type="Gene3D" id="1.10.1660.10">
    <property type="match status" value="1"/>
</dbReference>
<dbReference type="GO" id="GO:0003677">
    <property type="term" value="F:DNA binding"/>
    <property type="evidence" value="ECO:0007669"/>
    <property type="project" value="UniProtKB-KW"/>
</dbReference>
<dbReference type="PANTHER" id="PTHR30204:SF92">
    <property type="entry name" value="HTH-TYPE TRANSCRIPTIONAL REGULATOR ZNTR"/>
    <property type="match status" value="1"/>
</dbReference>
<protein>
    <recommendedName>
        <fullName evidence="4">HTH merR-type domain-containing protein</fullName>
    </recommendedName>
</protein>
<name>A0A1A7PRB8_9PAST</name>
<keyword evidence="2" id="KW-0238">DNA-binding</keyword>